<proteinExistence type="predicted"/>
<sequence>MKTLVSSILMMVMITLSSMISSARASDSSKLELVMVEEEGCVWCEQWLREIGPIYPKSDEGKRAPLRRIDISDPLPQDVQVNRGLHYTPTFVLLKDGKEKGRIEGYPGEDFFWGLLAQILASIDKKQTSGDN</sequence>
<keyword evidence="3" id="KW-1185">Reference proteome</keyword>
<dbReference type="Gene3D" id="3.40.30.10">
    <property type="entry name" value="Glutaredoxin"/>
    <property type="match status" value="1"/>
</dbReference>
<keyword evidence="1" id="KW-0732">Signal</keyword>
<organism evidence="2 3">
    <name type="scientific">Cohaesibacter gelatinilyticus</name>
    <dbReference type="NCBI Taxonomy" id="372072"/>
    <lineage>
        <taxon>Bacteria</taxon>
        <taxon>Pseudomonadati</taxon>
        <taxon>Pseudomonadota</taxon>
        <taxon>Alphaproteobacteria</taxon>
        <taxon>Hyphomicrobiales</taxon>
        <taxon>Cohaesibacteraceae</taxon>
    </lineage>
</organism>
<protein>
    <recommendedName>
        <fullName evidence="4">Thioredoxin-like domain-containing protein</fullName>
    </recommendedName>
</protein>
<evidence type="ECO:0008006" key="4">
    <source>
        <dbReference type="Google" id="ProtNLM"/>
    </source>
</evidence>
<dbReference type="EMBL" id="OBEL01000006">
    <property type="protein sequence ID" value="SNZ20986.1"/>
    <property type="molecule type" value="Genomic_DNA"/>
</dbReference>
<evidence type="ECO:0000256" key="1">
    <source>
        <dbReference type="SAM" id="SignalP"/>
    </source>
</evidence>
<accession>A0A285PLK0</accession>
<dbReference type="Proteomes" id="UP000219439">
    <property type="component" value="Unassembled WGS sequence"/>
</dbReference>
<dbReference type="InterPro" id="IPR036249">
    <property type="entry name" value="Thioredoxin-like_sf"/>
</dbReference>
<feature type="signal peptide" evidence="1">
    <location>
        <begin position="1"/>
        <end position="25"/>
    </location>
</feature>
<dbReference type="RefSeq" id="WP_170956188.1">
    <property type="nucleotide sequence ID" value="NZ_OBEL01000006.1"/>
</dbReference>
<evidence type="ECO:0000313" key="3">
    <source>
        <dbReference type="Proteomes" id="UP000219439"/>
    </source>
</evidence>
<dbReference type="SUPFAM" id="SSF52833">
    <property type="entry name" value="Thioredoxin-like"/>
    <property type="match status" value="1"/>
</dbReference>
<reference evidence="2 3" key="1">
    <citation type="submission" date="2017-09" db="EMBL/GenBank/DDBJ databases">
        <authorList>
            <person name="Ehlers B."/>
            <person name="Leendertz F.H."/>
        </authorList>
    </citation>
    <scope>NUCLEOTIDE SEQUENCE [LARGE SCALE GENOMIC DNA]</scope>
    <source>
        <strain evidence="2 3">DSM 18289</strain>
    </source>
</reference>
<feature type="chain" id="PRO_5013261721" description="Thioredoxin-like domain-containing protein" evidence="1">
    <location>
        <begin position="26"/>
        <end position="132"/>
    </location>
</feature>
<name>A0A285PLK0_9HYPH</name>
<gene>
    <name evidence="2" type="ORF">SAMN06265368_4100</name>
</gene>
<dbReference type="AlphaFoldDB" id="A0A285PLK0"/>
<evidence type="ECO:0000313" key="2">
    <source>
        <dbReference type="EMBL" id="SNZ20986.1"/>
    </source>
</evidence>